<protein>
    <submittedName>
        <fullName evidence="2">Uncharacterized protein</fullName>
    </submittedName>
</protein>
<feature type="region of interest" description="Disordered" evidence="1">
    <location>
        <begin position="1"/>
        <end position="60"/>
    </location>
</feature>
<feature type="compositionally biased region" description="Polar residues" evidence="1">
    <location>
        <begin position="22"/>
        <end position="31"/>
    </location>
</feature>
<proteinExistence type="predicted"/>
<evidence type="ECO:0000256" key="1">
    <source>
        <dbReference type="SAM" id="MobiDB-lite"/>
    </source>
</evidence>
<evidence type="ECO:0000313" key="3">
    <source>
        <dbReference type="Proteomes" id="UP001165378"/>
    </source>
</evidence>
<organism evidence="2 3">
    <name type="scientific">Yinghuangia soli</name>
    <dbReference type="NCBI Taxonomy" id="2908204"/>
    <lineage>
        <taxon>Bacteria</taxon>
        <taxon>Bacillati</taxon>
        <taxon>Actinomycetota</taxon>
        <taxon>Actinomycetes</taxon>
        <taxon>Kitasatosporales</taxon>
        <taxon>Streptomycetaceae</taxon>
        <taxon>Yinghuangia</taxon>
    </lineage>
</organism>
<name>A0AA41PXT9_9ACTN</name>
<dbReference type="AlphaFoldDB" id="A0AA41PXT9"/>
<dbReference type="Proteomes" id="UP001165378">
    <property type="component" value="Unassembled WGS sequence"/>
</dbReference>
<accession>A0AA41PXT9</accession>
<dbReference type="RefSeq" id="WP_235051338.1">
    <property type="nucleotide sequence ID" value="NZ_JAKFHA010000003.1"/>
</dbReference>
<reference evidence="2" key="1">
    <citation type="submission" date="2022-01" db="EMBL/GenBank/DDBJ databases">
        <title>Genome-Based Taxonomic Classification of the Phylum Actinobacteria.</title>
        <authorList>
            <person name="Gao Y."/>
        </authorList>
    </citation>
    <scope>NUCLEOTIDE SEQUENCE</scope>
    <source>
        <strain evidence="2">KLBMP 8922</strain>
    </source>
</reference>
<sequence>MTAPGPSAFDADASHPAPATSGPETGTQTALTAAPPTSPRALVAGETTKQVLAEPTGHPH</sequence>
<gene>
    <name evidence="2" type="ORF">LZ495_08205</name>
</gene>
<comment type="caution">
    <text evidence="2">The sequence shown here is derived from an EMBL/GenBank/DDBJ whole genome shotgun (WGS) entry which is preliminary data.</text>
</comment>
<dbReference type="EMBL" id="JAKFHA010000003">
    <property type="protein sequence ID" value="MCF2527196.1"/>
    <property type="molecule type" value="Genomic_DNA"/>
</dbReference>
<keyword evidence="3" id="KW-1185">Reference proteome</keyword>
<evidence type="ECO:0000313" key="2">
    <source>
        <dbReference type="EMBL" id="MCF2527196.1"/>
    </source>
</evidence>